<feature type="region of interest" description="Disordered" evidence="14">
    <location>
        <begin position="995"/>
        <end position="1045"/>
    </location>
</feature>
<accession>A0A6P3VAZ2</accession>
<dbReference type="EC" id="1.14.11.80" evidence="13"/>
<feature type="compositionally biased region" description="Polar residues" evidence="14">
    <location>
        <begin position="893"/>
        <end position="919"/>
    </location>
</feature>
<feature type="region of interest" description="Disordered" evidence="14">
    <location>
        <begin position="613"/>
        <end position="636"/>
    </location>
</feature>
<dbReference type="GO" id="GO:0005694">
    <property type="term" value="C:chromosome"/>
    <property type="evidence" value="ECO:0007669"/>
    <property type="project" value="UniProtKB-SubCell"/>
</dbReference>
<keyword evidence="6 13" id="KW-0862">Zinc</keyword>
<dbReference type="InterPro" id="IPR002857">
    <property type="entry name" value="Znf_CXXC"/>
</dbReference>
<comment type="catalytic activity">
    <reaction evidence="10 13">
        <text>a 5-formyl-2'-deoxycytidine in DNA + 2-oxoglutarate + O2 = a 5-carboxyl-2'-deoxycytidine in DNA + succinate + CO2 + H(+)</text>
        <dbReference type="Rhea" id="RHEA:53832"/>
        <dbReference type="Rhea" id="RHEA-COMP:13656"/>
        <dbReference type="Rhea" id="RHEA-COMP:13657"/>
        <dbReference type="ChEBI" id="CHEBI:15378"/>
        <dbReference type="ChEBI" id="CHEBI:15379"/>
        <dbReference type="ChEBI" id="CHEBI:16526"/>
        <dbReference type="ChEBI" id="CHEBI:16810"/>
        <dbReference type="ChEBI" id="CHEBI:30031"/>
        <dbReference type="ChEBI" id="CHEBI:137731"/>
        <dbReference type="ChEBI" id="CHEBI:137732"/>
        <dbReference type="EC" id="1.14.11.80"/>
    </reaction>
</comment>
<dbReference type="OrthoDB" id="8854879at2759"/>
<keyword evidence="8 13" id="KW-0560">Oxidoreductase</keyword>
<feature type="compositionally biased region" description="Basic residues" evidence="14">
    <location>
        <begin position="1031"/>
        <end position="1045"/>
    </location>
</feature>
<organism evidence="16 17">
    <name type="scientific">Octodon degus</name>
    <name type="common">Degu</name>
    <name type="synonym">Sciurus degus</name>
    <dbReference type="NCBI Taxonomy" id="10160"/>
    <lineage>
        <taxon>Eukaryota</taxon>
        <taxon>Metazoa</taxon>
        <taxon>Chordata</taxon>
        <taxon>Craniata</taxon>
        <taxon>Vertebrata</taxon>
        <taxon>Euteleostomi</taxon>
        <taxon>Mammalia</taxon>
        <taxon>Eutheria</taxon>
        <taxon>Euarchontoglires</taxon>
        <taxon>Glires</taxon>
        <taxon>Rodentia</taxon>
        <taxon>Hystricomorpha</taxon>
        <taxon>Octodontidae</taxon>
        <taxon>Octodon</taxon>
    </lineage>
</organism>
<feature type="compositionally biased region" description="Low complexity" evidence="14">
    <location>
        <begin position="1867"/>
        <end position="1876"/>
    </location>
</feature>
<reference evidence="17" key="1">
    <citation type="submission" date="2025-08" db="UniProtKB">
        <authorList>
            <consortium name="RefSeq"/>
        </authorList>
    </citation>
    <scope>IDENTIFICATION</scope>
</reference>
<feature type="compositionally biased region" description="Basic and acidic residues" evidence="14">
    <location>
        <begin position="1673"/>
        <end position="1688"/>
    </location>
</feature>
<keyword evidence="9 13" id="KW-0408">Iron</keyword>
<evidence type="ECO:0000256" key="7">
    <source>
        <dbReference type="ARBA" id="ARBA00022964"/>
    </source>
</evidence>
<feature type="compositionally biased region" description="Polar residues" evidence="14">
    <location>
        <begin position="859"/>
        <end position="874"/>
    </location>
</feature>
<dbReference type="PANTHER" id="PTHR23358">
    <property type="entry name" value="METHYLCYTOSINE DIOXYGENASE TET"/>
    <property type="match status" value="1"/>
</dbReference>
<feature type="compositionally biased region" description="Basic residues" evidence="14">
    <location>
        <begin position="21"/>
        <end position="30"/>
    </location>
</feature>
<proteinExistence type="inferred from homology"/>
<dbReference type="GO" id="GO:0008270">
    <property type="term" value="F:zinc ion binding"/>
    <property type="evidence" value="ECO:0007669"/>
    <property type="project" value="UniProtKB-UniRule"/>
</dbReference>
<dbReference type="CTD" id="80312"/>
<keyword evidence="3" id="KW-0158">Chromosome</keyword>
<keyword evidence="7 13" id="KW-0223">Dioxygenase</keyword>
<dbReference type="PANTHER" id="PTHR23358:SF2">
    <property type="entry name" value="METHYLCYTOSINE DIOXYGENASE TET1"/>
    <property type="match status" value="1"/>
</dbReference>
<evidence type="ECO:0000256" key="14">
    <source>
        <dbReference type="SAM" id="MobiDB-lite"/>
    </source>
</evidence>
<feature type="compositionally biased region" description="Low complexity" evidence="14">
    <location>
        <begin position="309"/>
        <end position="322"/>
    </location>
</feature>
<feature type="region of interest" description="Disordered" evidence="14">
    <location>
        <begin position="532"/>
        <end position="591"/>
    </location>
</feature>
<comment type="catalytic activity">
    <reaction evidence="11 13">
        <text>a 5-hydroxymethyl-2'-deoxycytidine in DNA + 2-oxoglutarate + O2 = a 5-formyl-2'-deoxycytidine in DNA + succinate + CO2 + H2O</text>
        <dbReference type="Rhea" id="RHEA:53828"/>
        <dbReference type="Rhea" id="RHEA-COMP:13315"/>
        <dbReference type="Rhea" id="RHEA-COMP:13656"/>
        <dbReference type="ChEBI" id="CHEBI:15377"/>
        <dbReference type="ChEBI" id="CHEBI:15379"/>
        <dbReference type="ChEBI" id="CHEBI:16526"/>
        <dbReference type="ChEBI" id="CHEBI:16810"/>
        <dbReference type="ChEBI" id="CHEBI:30031"/>
        <dbReference type="ChEBI" id="CHEBI:136731"/>
        <dbReference type="ChEBI" id="CHEBI:137731"/>
        <dbReference type="EC" id="1.14.11.80"/>
    </reaction>
</comment>
<dbReference type="Proteomes" id="UP000515203">
    <property type="component" value="Unplaced"/>
</dbReference>
<protein>
    <recommendedName>
        <fullName evidence="13">Methylcytosine dioxygenase TET</fullName>
        <ecNumber evidence="13">1.14.11.80</ecNumber>
    </recommendedName>
</protein>
<dbReference type="InParanoid" id="A0A6P3VAZ2"/>
<feature type="region of interest" description="Disordered" evidence="14">
    <location>
        <begin position="1852"/>
        <end position="1881"/>
    </location>
</feature>
<dbReference type="GO" id="GO:0045944">
    <property type="term" value="P:positive regulation of transcription by RNA polymerase II"/>
    <property type="evidence" value="ECO:0007669"/>
    <property type="project" value="TreeGrafter"/>
</dbReference>
<evidence type="ECO:0000256" key="1">
    <source>
        <dbReference type="ARBA" id="ARBA00004286"/>
    </source>
</evidence>
<feature type="compositionally biased region" description="Acidic residues" evidence="14">
    <location>
        <begin position="1748"/>
        <end position="1764"/>
    </location>
</feature>
<keyword evidence="5 12" id="KW-0863">Zinc-finger</keyword>
<comment type="subcellular location">
    <subcellularLocation>
        <location evidence="1">Chromosome</location>
    </subcellularLocation>
</comment>
<feature type="region of interest" description="Disordered" evidence="14">
    <location>
        <begin position="399"/>
        <end position="434"/>
    </location>
</feature>
<feature type="compositionally biased region" description="Basic and acidic residues" evidence="14">
    <location>
        <begin position="620"/>
        <end position="633"/>
    </location>
</feature>
<feature type="compositionally biased region" description="Basic residues" evidence="14">
    <location>
        <begin position="1"/>
        <end position="12"/>
    </location>
</feature>
<feature type="domain" description="CXXC-type" evidence="15">
    <location>
        <begin position="472"/>
        <end position="513"/>
    </location>
</feature>
<dbReference type="Pfam" id="PF02008">
    <property type="entry name" value="zf-CXXC"/>
    <property type="match status" value="1"/>
</dbReference>
<evidence type="ECO:0000256" key="6">
    <source>
        <dbReference type="ARBA" id="ARBA00022833"/>
    </source>
</evidence>
<dbReference type="InterPro" id="IPR040175">
    <property type="entry name" value="TET1/2/3"/>
</dbReference>
<evidence type="ECO:0000313" key="17">
    <source>
        <dbReference type="RefSeq" id="XP_012370382.1"/>
    </source>
</evidence>
<feature type="region of interest" description="Disordered" evidence="14">
    <location>
        <begin position="1"/>
        <end position="49"/>
    </location>
</feature>
<dbReference type="RefSeq" id="XP_012370382.1">
    <property type="nucleotide sequence ID" value="XM_012514928.1"/>
</dbReference>
<feature type="region of interest" description="Disordered" evidence="14">
    <location>
        <begin position="1655"/>
        <end position="1764"/>
    </location>
</feature>
<evidence type="ECO:0000256" key="8">
    <source>
        <dbReference type="ARBA" id="ARBA00023002"/>
    </source>
</evidence>
<dbReference type="FunCoup" id="A0A6P3VAZ2">
    <property type="interactions" value="1752"/>
</dbReference>
<dbReference type="GO" id="GO:0070579">
    <property type="term" value="F:DNA 5-methylcytosine dioxygenase activity"/>
    <property type="evidence" value="ECO:0007669"/>
    <property type="project" value="UniProtKB-UniRule"/>
</dbReference>
<comment type="cofactor">
    <cofactor evidence="13">
        <name>Fe(2+)</name>
        <dbReference type="ChEBI" id="CHEBI:29033"/>
    </cofactor>
    <text evidence="13">Binds 1 Fe(2+) ion per subunit.</text>
</comment>
<feature type="compositionally biased region" description="Basic and acidic residues" evidence="14">
    <location>
        <begin position="1731"/>
        <end position="1747"/>
    </location>
</feature>
<dbReference type="InterPro" id="IPR024779">
    <property type="entry name" value="2OGFeDO_JBP1/TET_oxygenase_dom"/>
</dbReference>
<feature type="region of interest" description="Disordered" evidence="14">
    <location>
        <begin position="178"/>
        <end position="199"/>
    </location>
</feature>
<dbReference type="CDD" id="cd18895">
    <property type="entry name" value="TET1"/>
    <property type="match status" value="1"/>
</dbReference>
<keyword evidence="16" id="KW-1185">Reference proteome</keyword>
<comment type="catalytic activity">
    <reaction evidence="13">
        <text>a 5-methyl-2'-deoxycytidine in DNA + 2-oxoglutarate + O2 = a 5-hydroxymethyl-2'-deoxycytidine in DNA + succinate + CO2</text>
        <dbReference type="Rhea" id="RHEA:52636"/>
        <dbReference type="Rhea" id="RHEA-COMP:11370"/>
        <dbReference type="Rhea" id="RHEA-COMP:13315"/>
        <dbReference type="ChEBI" id="CHEBI:15379"/>
        <dbReference type="ChEBI" id="CHEBI:16526"/>
        <dbReference type="ChEBI" id="CHEBI:16810"/>
        <dbReference type="ChEBI" id="CHEBI:30031"/>
        <dbReference type="ChEBI" id="CHEBI:85454"/>
        <dbReference type="ChEBI" id="CHEBI:136731"/>
        <dbReference type="EC" id="1.14.11.80"/>
    </reaction>
</comment>
<feature type="compositionally biased region" description="Polar residues" evidence="14">
    <location>
        <begin position="574"/>
        <end position="591"/>
    </location>
</feature>
<evidence type="ECO:0000256" key="9">
    <source>
        <dbReference type="ARBA" id="ARBA00023004"/>
    </source>
</evidence>
<feature type="region of interest" description="Disordered" evidence="14">
    <location>
        <begin position="859"/>
        <end position="880"/>
    </location>
</feature>
<dbReference type="GeneID" id="101587684"/>
<feature type="region of interest" description="Disordered" evidence="14">
    <location>
        <begin position="893"/>
        <end position="926"/>
    </location>
</feature>
<dbReference type="GO" id="GO:0003677">
    <property type="term" value="F:DNA binding"/>
    <property type="evidence" value="ECO:0007669"/>
    <property type="project" value="InterPro"/>
</dbReference>
<feature type="region of interest" description="Disordered" evidence="14">
    <location>
        <begin position="113"/>
        <end position="165"/>
    </location>
</feature>
<evidence type="ECO:0000313" key="16">
    <source>
        <dbReference type="Proteomes" id="UP000515203"/>
    </source>
</evidence>
<feature type="region of interest" description="Disordered" evidence="14">
    <location>
        <begin position="306"/>
        <end position="330"/>
    </location>
</feature>
<name>A0A6P3VAZ2_OCTDE</name>
<evidence type="ECO:0000256" key="3">
    <source>
        <dbReference type="ARBA" id="ARBA00022454"/>
    </source>
</evidence>
<keyword evidence="4 13" id="KW-0479">Metal-binding</keyword>
<dbReference type="Pfam" id="PF12851">
    <property type="entry name" value="Tet_JBP"/>
    <property type="match status" value="1"/>
</dbReference>
<comment type="cofactor">
    <cofactor evidence="13">
        <name>Zn(2+)</name>
        <dbReference type="ChEBI" id="CHEBI:29105"/>
    </cofactor>
    <text evidence="13">The zinc ions have a structural role.</text>
</comment>
<feature type="compositionally biased region" description="Low complexity" evidence="14">
    <location>
        <begin position="399"/>
        <end position="410"/>
    </location>
</feature>
<evidence type="ECO:0000256" key="4">
    <source>
        <dbReference type="ARBA" id="ARBA00022723"/>
    </source>
</evidence>
<evidence type="ECO:0000256" key="10">
    <source>
        <dbReference type="ARBA" id="ARBA00047840"/>
    </source>
</evidence>
<gene>
    <name evidence="17" type="primary">Tet1</name>
</gene>
<feature type="compositionally biased region" description="Polar residues" evidence="14">
    <location>
        <begin position="1013"/>
        <end position="1022"/>
    </location>
</feature>
<evidence type="ECO:0000256" key="2">
    <source>
        <dbReference type="ARBA" id="ARBA00007502"/>
    </source>
</evidence>
<sequence length="1918" mass="209063">MSRSRHTRPSRLVRKEDINKKRNNRVKKTNKPPPNKNVTLVKPASPGKLKQFIQERDGKKRTDPKPLVPARSLLTRAGAARLNLSRSELLVQNPVSLACNGFTMALRSGRLSQPPVVTTKSRKTPPSKSSAKHRECKVLTNTGVKHSENGPVPDPAPLTPLDADSPRGVQTMSVVEGTSLEPTQPGPHAAEELSTGGPTPGAVAAEIPSGPPEWPHCKKGLLWEQPGSEAPRAPWSGGGLAAVPSHRDPKAQLEDLGSRVQSLRLFDIGRDPDVSAQNPEPDVRRALPVSPSALVKLLAVGPAPPALHAQPDAPEALPAAPARQGADSALRPLSSHWETRGADPVPAVTAGGAPVQREASGVVLPSREARGQASFASLLPEAAPAGAVSPRWPGARGAAPLSPLGAGPAPRSYPGSGFGPVLPGTAAGRPEPGELVPRGLPAAVQLPAASPRAARSHSQETGAHTALAPVLEKKKRKRCGVCGPCQQKANCGECTYCRNRKHSHQICKRRKCEELKKKPAVLVPLEVIKENKRPQREKKPKVLKADFDNKPVNGLKSESMEYSSGGHGEEQRLELNTQPLENVTNNGESTTGMEVEKWAQNKKSHLAEHVSCDFSANVPKAEKSKQPEDDKKQAKPPKLFVQTTIKNGIKNVTCLPAETNTPFNKFSIEEFGKALGNHPYKLLKDAANHDAMSSTVSSTGCDCLKDKRNIFVFQKPGFNCKSEDALHFNSQTHTHREGDQPTTFEAVANQELRGGSPVQPTLLSLMKDRRLTLEQVVAIEALTQLSEAPSESSSPCKSEKEEETAHRAASLLNSCKAILYSVRKDLRDPHLQEELQSVPHCPSLEKQSLRPTVVFNGQNPLSKPQIGPSANQAPTKPPEYSKIKNTVSFLTPKSNSTQIDTSKSVTSSGTVLDAGSQNVHPLPPTSNELGCCKQLLDSSKNLHSKEDPLSQDTSYSQIEEDVATQLTQLASIIKCNYIKAEGSNAANPQASLVACSTQQRQSKEEGPVPPKLSPSTQNSQGLSLAKQKNTTQKKAKSIPVRDRRKKPAVITCPENNWKQREQLSYEYSRLHDIWMASKFQRFGQFGPHDFPLLLGKIPAFSKVLKPLAQAKTTLQHKNLFPPLSQIKFERCPELAHEKMVKAEPLDSLPVFHVETDFHGQACADKAPTSQAPAVVSGNLKAHPLSPPSCPPHQSANQVAGSDHTRFPQDAQEHLMPQRLTVPPSVSPEIPLPDPAQILRNLNVVSSGGITVVATKSDEEVCSPGVAASEFSPVDGAQKNFHDYAMKFLTKPAKNLVAATKDTEVPTCDCPDRGLQKDKGPYYTHLGAGPTVAAVREIMETRYGQKGKAIRIEKVVYTGKEGKSSQGCPIAKWVIRRSSEEEKVLCLVRQRPGHQCQTAVIVVLIMLWDGIPLPMADRLYTELTENLKSYSGHPTDRRCTLNENRTCTCQGVDPETCGASFSFGCSWSMYFNGCKFGRSPSPRRFRIDPSSPLHEKNLEDNLQSLATELAPIYKQYAPVAYQNQVEYEHVARECRLGRKEGRPFSGVTACLDFCAHQHRDIHNMNNGSTVVCTLTREDNRSLGVVPEDEQLHVLPLYRLSDTDEFGSKEGMDAKVRAGAVQVLQPTRRKRMRFTQPVPRSGKKRAAMMTEVLDRKIRAVEKRDSSATMGPGIKSETKPHFIFKGSEDTKSYSPAPSTPHPAAESAPAPTFCPLSAPAARFPQPELPASPRQFETRLGGEGDDRPREAEEPPSEEALSEEALSDEPCAEMRLPRLTEYWSDSEHAFRDRAAGGVAIAPTHGSVLIECARRELHATTPVASPNRNHPTRLSLVLYQHKNLNKPQHGFELNKIKFETKEARSKKTRDPEQEGPAAGAADASHPARELTQVPAHRAPTLTRDNVVTVSPYALTHVAGPYNHWV</sequence>
<evidence type="ECO:0000256" key="12">
    <source>
        <dbReference type="PROSITE-ProRule" id="PRU00509"/>
    </source>
</evidence>
<evidence type="ECO:0000256" key="11">
    <source>
        <dbReference type="ARBA" id="ARBA00049431"/>
    </source>
</evidence>
<dbReference type="PROSITE" id="PS51058">
    <property type="entry name" value="ZF_CXXC"/>
    <property type="match status" value="1"/>
</dbReference>
<comment type="similarity">
    <text evidence="2 13">Belongs to the TET family.</text>
</comment>
<dbReference type="GO" id="GO:0005634">
    <property type="term" value="C:nucleus"/>
    <property type="evidence" value="ECO:0007669"/>
    <property type="project" value="UniProtKB-UniRule"/>
</dbReference>
<evidence type="ECO:0000256" key="13">
    <source>
        <dbReference type="RuleBase" id="RU367064"/>
    </source>
</evidence>
<dbReference type="InterPro" id="IPR046942">
    <property type="entry name" value="TET_oxygenase"/>
</dbReference>
<evidence type="ECO:0000256" key="5">
    <source>
        <dbReference type="ARBA" id="ARBA00022771"/>
    </source>
</evidence>
<comment type="function">
    <text evidence="13">Dioxygenase that catalyzes the conversion of the modified genomic base 5-methylcytosine (5mC) into 5-hydroxymethylcytosine (5hmC) and plays a key role in epigenetic chromatin reprogramming during embryonic development.</text>
</comment>
<dbReference type="GO" id="GO:0040029">
    <property type="term" value="P:epigenetic regulation of gene expression"/>
    <property type="evidence" value="ECO:0007669"/>
    <property type="project" value="InterPro"/>
</dbReference>
<dbReference type="GO" id="GO:0141166">
    <property type="term" value="P:chromosomal 5-methylcytosine DNA demethylation pathway"/>
    <property type="evidence" value="ECO:0007669"/>
    <property type="project" value="UniProtKB-UniRule"/>
</dbReference>
<feature type="compositionally biased region" description="Basic and acidic residues" evidence="14">
    <location>
        <begin position="1852"/>
        <end position="1865"/>
    </location>
</feature>
<evidence type="ECO:0000259" key="15">
    <source>
        <dbReference type="PROSITE" id="PS51058"/>
    </source>
</evidence>
<dbReference type="SMART" id="SM01333">
    <property type="entry name" value="Tet_JBP"/>
    <property type="match status" value="1"/>
</dbReference>
<feature type="compositionally biased region" description="Basic residues" evidence="14">
    <location>
        <begin position="120"/>
        <end position="131"/>
    </location>
</feature>